<evidence type="ECO:0000259" key="8">
    <source>
        <dbReference type="Pfam" id="PF07669"/>
    </source>
</evidence>
<dbReference type="Proteomes" id="UP000607435">
    <property type="component" value="Unassembled WGS sequence"/>
</dbReference>
<keyword evidence="2 10" id="KW-0489">Methyltransferase</keyword>
<keyword evidence="3" id="KW-0808">Transferase</keyword>
<dbReference type="RefSeq" id="WP_186846828.1">
    <property type="nucleotide sequence ID" value="NZ_JACOME010000006.1"/>
</dbReference>
<dbReference type="PRINTS" id="PR00507">
    <property type="entry name" value="N12N6MTFRASE"/>
</dbReference>
<keyword evidence="4" id="KW-0949">S-adenosyl-L-methionine</keyword>
<accession>A0ABR6Y4Q0</accession>
<dbReference type="InterPro" id="IPR029063">
    <property type="entry name" value="SAM-dependent_MTases_sf"/>
</dbReference>
<evidence type="ECO:0000256" key="6">
    <source>
        <dbReference type="ARBA" id="ARBA00023125"/>
    </source>
</evidence>
<dbReference type="GO" id="GO:0008168">
    <property type="term" value="F:methyltransferase activity"/>
    <property type="evidence" value="ECO:0007669"/>
    <property type="project" value="UniProtKB-KW"/>
</dbReference>
<comment type="caution">
    <text evidence="10">The sequence shown here is derived from an EMBL/GenBank/DDBJ whole genome shotgun (WGS) entry which is preliminary data.</text>
</comment>
<evidence type="ECO:0000259" key="9">
    <source>
        <dbReference type="Pfam" id="PF12950"/>
    </source>
</evidence>
<comment type="catalytic activity">
    <reaction evidence="7">
        <text>a 2'-deoxyadenosine in DNA + S-adenosyl-L-methionine = an N(6)-methyl-2'-deoxyadenosine in DNA + S-adenosyl-L-homocysteine + H(+)</text>
        <dbReference type="Rhea" id="RHEA:15197"/>
        <dbReference type="Rhea" id="RHEA-COMP:12418"/>
        <dbReference type="Rhea" id="RHEA-COMP:12419"/>
        <dbReference type="ChEBI" id="CHEBI:15378"/>
        <dbReference type="ChEBI" id="CHEBI:57856"/>
        <dbReference type="ChEBI" id="CHEBI:59789"/>
        <dbReference type="ChEBI" id="CHEBI:90615"/>
        <dbReference type="ChEBI" id="CHEBI:90616"/>
        <dbReference type="EC" id="2.1.1.72"/>
    </reaction>
</comment>
<dbReference type="InterPro" id="IPR011639">
    <property type="entry name" value="MethylTrfase_TaqI-like_dom"/>
</dbReference>
<evidence type="ECO:0000256" key="3">
    <source>
        <dbReference type="ARBA" id="ARBA00022679"/>
    </source>
</evidence>
<sequence>MNKKELQNKLNQPYAQDNWKDVVEFVFPNVQILAMPQVIPIENEKVETFKKLGEVKLNDGKALALFELKLKENVNIIRNRVELNDIASKYIDQEQTHGVLSIFEQGKDDYRFTFSARASEYDEEVGDFKTKKTDTKRFTYVLGKNESCRTAAERFYQLSEKKNEADIAAIEHAFSVETLSKNFFKEYKQQYELFVNYLTQRPGYYTAVFKNDDKAIRDWVKLLLGRLVFIKFVQKKGWLGVPAEEAGWNNGNYRFLEDSFESFEHKDNFYSQFLNPLFFEGFDQPYRPNDIFELTGTKVPFLSGGLFDNEDPKTKTINFPQAYFEGLFEFLEKYNFTIDENDTAMDREVGIDPEMLGHIFENLLEDNKDKGAFYTPKEIVRYMCQESLKEYLKTYLQEHNQWTSDEAKQQELDNALHNFITKKEASHVIDLDATLAQALKDVKICDPAIGSGAFPMGLLNEIFQLVHNLYDASPDKVGAIWEMSTWQPDLVKLNIIQQSIYGVDIEKGAVEIARLRFWLSLVVDSEEPHALPHLDYKIVVGDSLVPKLDDKTVIEINWKAKEEDQGFFTGPKTEQKLKLLKEITQLQKDAFDPNCDEDTLALKIRNKKIELLIIQLEIMSEKQKIVKKPSIIDYQNKSKAQFKRDTEKYLETLGWSNHVKELEHAKTLDKVPLNFFDFKLDFPEVLNDEVATKYGFDIVIGNPPYYQIQKFDEKDKKDLQNANYSTFSRTGDIYCLFYEKGIELLKNKGVLSYITSNTWMRTKFGEKMRSYFIENSNPYKLLNFEDTKIFPSATVEVNIMFTRREDYDINLDAVAIKGDYVPKTSISKYFENKKITLKELTDDSWIIVDKKDYLIKEQIEKEGKPLSDWNINFYRGFLTGFNDAFFIDKNKKDELIDKDTSSQFIIKPLIRGREIKKYGYNYQNSYVIFPHNGYSIKNDKVSRIYVEQNYPAIYDHLLKYKDEHSELVEKDSKGKIQTLVNRADQGDHWTNLRNCAYVDVFDNEKIIWLSISDKPAFALDTNKMYVTAPAYIMTSHCNKYLLTMLNSKAMEWYLDKVSSSTGQGTNQWSKIFVEKLPIPELNSNKRKPFEILADYLTLINAPENHHLFENISSEIISRQFEDVVNMMAYELYFKKHMKEKKIDVLQYVDFKDISNVETFEEKRNIIQNAYYKLLEKDNPIRNRILLASTRSVDIIRRINETTH</sequence>
<protein>
    <recommendedName>
        <fullName evidence="1">site-specific DNA-methyltransferase (adenine-specific)</fullName>
        <ecNumber evidence="1">2.1.1.72</ecNumber>
    </recommendedName>
</protein>
<dbReference type="InterPro" id="IPR050953">
    <property type="entry name" value="N4_N6_ade-DNA_methylase"/>
</dbReference>
<dbReference type="PANTHER" id="PTHR33841:SF1">
    <property type="entry name" value="DNA METHYLTRANSFERASE A"/>
    <property type="match status" value="1"/>
</dbReference>
<evidence type="ECO:0000256" key="7">
    <source>
        <dbReference type="ARBA" id="ARBA00047942"/>
    </source>
</evidence>
<evidence type="ECO:0000313" key="11">
    <source>
        <dbReference type="Proteomes" id="UP000607435"/>
    </source>
</evidence>
<keyword evidence="11" id="KW-1185">Reference proteome</keyword>
<dbReference type="PANTHER" id="PTHR33841">
    <property type="entry name" value="DNA METHYLTRANSFERASE YEEA-RELATED"/>
    <property type="match status" value="1"/>
</dbReference>
<keyword evidence="5" id="KW-0680">Restriction system</keyword>
<proteinExistence type="predicted"/>
<keyword evidence="6" id="KW-0238">DNA-binding</keyword>
<evidence type="ECO:0000256" key="2">
    <source>
        <dbReference type="ARBA" id="ARBA00022603"/>
    </source>
</evidence>
<dbReference type="EMBL" id="JACOME010000006">
    <property type="protein sequence ID" value="MBC3847722.1"/>
    <property type="molecule type" value="Genomic_DNA"/>
</dbReference>
<evidence type="ECO:0000256" key="1">
    <source>
        <dbReference type="ARBA" id="ARBA00011900"/>
    </source>
</evidence>
<dbReference type="InterPro" id="IPR025931">
    <property type="entry name" value="TaqI_C"/>
</dbReference>
<dbReference type="SUPFAM" id="SSF53335">
    <property type="entry name" value="S-adenosyl-L-methionine-dependent methyltransferases"/>
    <property type="match status" value="1"/>
</dbReference>
<gene>
    <name evidence="10" type="ORF">H6H04_15095</name>
</gene>
<feature type="domain" description="Type II methyltransferase M.TaqI-like" evidence="8">
    <location>
        <begin position="499"/>
        <end position="790"/>
    </location>
</feature>
<reference evidence="10 11" key="1">
    <citation type="submission" date="2020-08" db="EMBL/GenBank/DDBJ databases">
        <title>Winogradskyella ouciana sp. nov., isolated from the hadal seawater of the Mariana Trench.</title>
        <authorList>
            <person name="He X."/>
        </authorList>
    </citation>
    <scope>NUCLEOTIDE SEQUENCE [LARGE SCALE GENOMIC DNA]</scope>
    <source>
        <strain evidence="10 11">KCTC 22026</strain>
    </source>
</reference>
<dbReference type="EC" id="2.1.1.72" evidence="1"/>
<feature type="domain" description="TaqI-like C-terminal specificity" evidence="9">
    <location>
        <begin position="907"/>
        <end position="1078"/>
    </location>
</feature>
<dbReference type="Pfam" id="PF07669">
    <property type="entry name" value="Eco57I"/>
    <property type="match status" value="1"/>
</dbReference>
<dbReference type="GO" id="GO:0032259">
    <property type="term" value="P:methylation"/>
    <property type="evidence" value="ECO:0007669"/>
    <property type="project" value="UniProtKB-KW"/>
</dbReference>
<evidence type="ECO:0000256" key="5">
    <source>
        <dbReference type="ARBA" id="ARBA00022747"/>
    </source>
</evidence>
<evidence type="ECO:0000313" key="10">
    <source>
        <dbReference type="EMBL" id="MBC3847722.1"/>
    </source>
</evidence>
<dbReference type="InterPro" id="IPR002052">
    <property type="entry name" value="DNA_methylase_N6_adenine_CS"/>
</dbReference>
<dbReference type="Gene3D" id="3.40.50.150">
    <property type="entry name" value="Vaccinia Virus protein VP39"/>
    <property type="match status" value="1"/>
</dbReference>
<organism evidence="10 11">
    <name type="scientific">Winogradskyella echinorum</name>
    <dbReference type="NCBI Taxonomy" id="538189"/>
    <lineage>
        <taxon>Bacteria</taxon>
        <taxon>Pseudomonadati</taxon>
        <taxon>Bacteroidota</taxon>
        <taxon>Flavobacteriia</taxon>
        <taxon>Flavobacteriales</taxon>
        <taxon>Flavobacteriaceae</taxon>
        <taxon>Winogradskyella</taxon>
    </lineage>
</organism>
<evidence type="ECO:0000256" key="4">
    <source>
        <dbReference type="ARBA" id="ARBA00022691"/>
    </source>
</evidence>
<name>A0ABR6Y4Q0_9FLAO</name>
<dbReference type="PROSITE" id="PS00092">
    <property type="entry name" value="N6_MTASE"/>
    <property type="match status" value="1"/>
</dbReference>
<dbReference type="Pfam" id="PF12950">
    <property type="entry name" value="TaqI_C"/>
    <property type="match status" value="1"/>
</dbReference>